<evidence type="ECO:0000313" key="2">
    <source>
        <dbReference type="Proteomes" id="UP000194422"/>
    </source>
</evidence>
<proteinExistence type="predicted"/>
<dbReference type="AlphaFoldDB" id="A0A7D8HE15"/>
<dbReference type="EMBL" id="FWYW01000088">
    <property type="protein sequence ID" value="SME25959.1"/>
    <property type="molecule type" value="Genomic_DNA"/>
</dbReference>
<accession>A0A7D8HE15</accession>
<comment type="caution">
    <text evidence="1">The sequence shown here is derived from an EMBL/GenBank/DDBJ whole genome shotgun (WGS) entry which is preliminary data.</text>
</comment>
<dbReference type="Proteomes" id="UP000194422">
    <property type="component" value="Unassembled WGS sequence"/>
</dbReference>
<sequence length="195" mass="23386">MCNVKKIIRKGEWEMNKDIQFLKELQQELKTQETDGNASPRFWVIKDYRMVPASEKYDSGEDERFFNDGDHVTFHKFSDLKEFLVEYYSVEIDEDQGLRVLVYDEGERFDELWEYVESNLNNDGYFDTAFMKEEGFIVPDTMFLTKEEAKNHLKLNHYHYTSKAHTYAMTAWRAPKVERLLNILETFDWELISTK</sequence>
<organism evidence="1 2">
    <name type="scientific">Bacillus paranthracis</name>
    <dbReference type="NCBI Taxonomy" id="2026186"/>
    <lineage>
        <taxon>Bacteria</taxon>
        <taxon>Bacillati</taxon>
        <taxon>Bacillota</taxon>
        <taxon>Bacilli</taxon>
        <taxon>Bacillales</taxon>
        <taxon>Bacillaceae</taxon>
        <taxon>Bacillus</taxon>
        <taxon>Bacillus cereus group</taxon>
    </lineage>
</organism>
<gene>
    <name evidence="1" type="ORF">BACERE00174_04231</name>
</gene>
<name>A0A7D8HE15_9BACI</name>
<evidence type="ECO:0000313" key="1">
    <source>
        <dbReference type="EMBL" id="SME25959.1"/>
    </source>
</evidence>
<protein>
    <submittedName>
        <fullName evidence="1">Uncharacterized protein</fullName>
    </submittedName>
</protein>
<reference evidence="1 2" key="1">
    <citation type="submission" date="2017-04" db="EMBL/GenBank/DDBJ databases">
        <authorList>
            <person name="Criscuolo A."/>
        </authorList>
    </citation>
    <scope>NUCLEOTIDE SEQUENCE [LARGE SCALE GENOMIC DNA]</scope>
    <source>
        <strain evidence="1">16-00174</strain>
    </source>
</reference>